<accession>A0AAP0MJ20</accession>
<dbReference type="Proteomes" id="UP001428341">
    <property type="component" value="Unassembled WGS sequence"/>
</dbReference>
<reference evidence="2 3" key="1">
    <citation type="submission" date="2024-05" db="EMBL/GenBank/DDBJ databases">
        <title>Haplotype-resolved chromosome-level genome assembly of Huyou (Citrus changshanensis).</title>
        <authorList>
            <person name="Miao C."/>
            <person name="Chen W."/>
            <person name="Wu Y."/>
            <person name="Wang L."/>
            <person name="Zhao S."/>
            <person name="Grierson D."/>
            <person name="Xu C."/>
            <person name="Chen K."/>
        </authorList>
    </citation>
    <scope>NUCLEOTIDE SEQUENCE [LARGE SCALE GENOMIC DNA]</scope>
    <source>
        <strain evidence="2">01-14</strain>
        <tissue evidence="2">Leaf</tissue>
    </source>
</reference>
<organism evidence="2 3">
    <name type="scientific">Citrus x changshan-huyou</name>
    <dbReference type="NCBI Taxonomy" id="2935761"/>
    <lineage>
        <taxon>Eukaryota</taxon>
        <taxon>Viridiplantae</taxon>
        <taxon>Streptophyta</taxon>
        <taxon>Embryophyta</taxon>
        <taxon>Tracheophyta</taxon>
        <taxon>Spermatophyta</taxon>
        <taxon>Magnoliopsida</taxon>
        <taxon>eudicotyledons</taxon>
        <taxon>Gunneridae</taxon>
        <taxon>Pentapetalae</taxon>
        <taxon>rosids</taxon>
        <taxon>malvids</taxon>
        <taxon>Sapindales</taxon>
        <taxon>Rutaceae</taxon>
        <taxon>Aurantioideae</taxon>
        <taxon>Citrus</taxon>
    </lineage>
</organism>
<evidence type="ECO:0000256" key="1">
    <source>
        <dbReference type="SAM" id="MobiDB-lite"/>
    </source>
</evidence>
<protein>
    <submittedName>
        <fullName evidence="2">Uncharacterized protein</fullName>
    </submittedName>
</protein>
<feature type="region of interest" description="Disordered" evidence="1">
    <location>
        <begin position="65"/>
        <end position="84"/>
    </location>
</feature>
<name>A0AAP0MJ20_9ROSI</name>
<evidence type="ECO:0000313" key="3">
    <source>
        <dbReference type="Proteomes" id="UP001428341"/>
    </source>
</evidence>
<proteinExistence type="predicted"/>
<gene>
    <name evidence="2" type="ORF">WN944_002448</name>
</gene>
<keyword evidence="3" id="KW-1185">Reference proteome</keyword>
<feature type="region of interest" description="Disordered" evidence="1">
    <location>
        <begin position="127"/>
        <end position="147"/>
    </location>
</feature>
<dbReference type="AlphaFoldDB" id="A0AAP0MJ20"/>
<feature type="compositionally biased region" description="Basic and acidic residues" evidence="1">
    <location>
        <begin position="137"/>
        <end position="147"/>
    </location>
</feature>
<comment type="caution">
    <text evidence="2">The sequence shown here is derived from an EMBL/GenBank/DDBJ whole genome shotgun (WGS) entry which is preliminary data.</text>
</comment>
<sequence length="219" mass="24440">MAVPITENSHMVADINQNENSNLDISTTNNEGSGGQEYSNINMLQTPHELDPTSKDFEATKISAPQHDSDQDTMAPEQETEVSHEFNLTSIQPNKDSEAVNILASQNQTDQDTRQKHTLDSTVSIQPSHKMTTCGKAESHEADNERATCQHPTRKIFHWSKTTNKLMSDSWFVRMVGRGPWGLVNDVNFASLQNFGRVKEFKSTLGTSQKNRVLLVGPI</sequence>
<dbReference type="EMBL" id="JBCGBO010000004">
    <property type="protein sequence ID" value="KAK9210079.1"/>
    <property type="molecule type" value="Genomic_DNA"/>
</dbReference>
<evidence type="ECO:0000313" key="2">
    <source>
        <dbReference type="EMBL" id="KAK9210079.1"/>
    </source>
</evidence>